<protein>
    <submittedName>
        <fullName evidence="3">Uncharacterized protein LOC114828111</fullName>
    </submittedName>
</protein>
<feature type="signal peptide" evidence="1">
    <location>
        <begin position="1"/>
        <end position="24"/>
    </location>
</feature>
<feature type="chain" id="PRO_5042588069" evidence="1">
    <location>
        <begin position="25"/>
        <end position="137"/>
    </location>
</feature>
<evidence type="ECO:0000313" key="3">
    <source>
        <dbReference type="RefSeq" id="XP_028966769.1"/>
    </source>
</evidence>
<organism evidence="2 3">
    <name type="scientific">Galendromus occidentalis</name>
    <name type="common">western predatory mite</name>
    <dbReference type="NCBI Taxonomy" id="34638"/>
    <lineage>
        <taxon>Eukaryota</taxon>
        <taxon>Metazoa</taxon>
        <taxon>Ecdysozoa</taxon>
        <taxon>Arthropoda</taxon>
        <taxon>Chelicerata</taxon>
        <taxon>Arachnida</taxon>
        <taxon>Acari</taxon>
        <taxon>Parasitiformes</taxon>
        <taxon>Mesostigmata</taxon>
        <taxon>Gamasina</taxon>
        <taxon>Phytoseioidea</taxon>
        <taxon>Phytoseiidae</taxon>
        <taxon>Typhlodrominae</taxon>
        <taxon>Galendromus</taxon>
    </lineage>
</organism>
<reference evidence="3" key="1">
    <citation type="submission" date="2025-08" db="UniProtKB">
        <authorList>
            <consortium name="RefSeq"/>
        </authorList>
    </citation>
    <scope>IDENTIFICATION</scope>
</reference>
<dbReference type="KEGG" id="goe:114828111"/>
<name>A0AAJ7SDS3_9ACAR</name>
<dbReference type="AlphaFoldDB" id="A0AAJ7SDS3"/>
<evidence type="ECO:0000313" key="2">
    <source>
        <dbReference type="Proteomes" id="UP000694867"/>
    </source>
</evidence>
<dbReference type="RefSeq" id="XP_028966769.1">
    <property type="nucleotide sequence ID" value="XM_029110936.1"/>
</dbReference>
<accession>A0AAJ7SDS3</accession>
<dbReference type="Proteomes" id="UP000694867">
    <property type="component" value="Unplaced"/>
</dbReference>
<evidence type="ECO:0000256" key="1">
    <source>
        <dbReference type="SAM" id="SignalP"/>
    </source>
</evidence>
<gene>
    <name evidence="3" type="primary">LOC114828111</name>
</gene>
<sequence>MRSVLALCITEAAILLCVLNRVHGINEADTEWTSDAQMIAIDALAKKYPRIVTKESETDIYRHSTSSVLERLAHSFSFIIKPDKKDANHTYRCDTIVSRYRGQVYSFIFGEPTCYQVECKDEEVAPRKPLEKICRKI</sequence>
<keyword evidence="1" id="KW-0732">Signal</keyword>
<keyword evidence="2" id="KW-1185">Reference proteome</keyword>
<proteinExistence type="predicted"/>
<dbReference type="GeneID" id="114828111"/>